<gene>
    <name evidence="7" type="ORF">IEQ34_024534</name>
</gene>
<evidence type="ECO:0000256" key="2">
    <source>
        <dbReference type="ARBA" id="ARBA00022980"/>
    </source>
</evidence>
<evidence type="ECO:0000313" key="8">
    <source>
        <dbReference type="Proteomes" id="UP000775213"/>
    </source>
</evidence>
<accession>A0AAV7FSA6</accession>
<dbReference type="InterPro" id="IPR006032">
    <property type="entry name" value="Ribosomal_uS12"/>
</dbReference>
<proteinExistence type="inferred from homology"/>
<evidence type="ECO:0000313" key="7">
    <source>
        <dbReference type="EMBL" id="KAH0446634.1"/>
    </source>
</evidence>
<evidence type="ECO:0000256" key="4">
    <source>
        <dbReference type="ARBA" id="ARBA00037593"/>
    </source>
</evidence>
<comment type="similarity">
    <text evidence="1">Belongs to the universal ribosomal protein uS12 family.</text>
</comment>
<dbReference type="GO" id="GO:0015935">
    <property type="term" value="C:small ribosomal subunit"/>
    <property type="evidence" value="ECO:0007669"/>
    <property type="project" value="InterPro"/>
</dbReference>
<dbReference type="Pfam" id="PF00164">
    <property type="entry name" value="Ribosom_S12_S23"/>
    <property type="match status" value="1"/>
</dbReference>
<dbReference type="NCBIfam" id="TIGR00981">
    <property type="entry name" value="rpsL_bact"/>
    <property type="match status" value="1"/>
</dbReference>
<dbReference type="InterPro" id="IPR012340">
    <property type="entry name" value="NA-bd_OB-fold"/>
</dbReference>
<protein>
    <recommendedName>
        <fullName evidence="5">Ribosomal protein S12, mitochondrial</fullName>
    </recommendedName>
</protein>
<name>A0AAV7FSA6_DENCH</name>
<dbReference type="SUPFAM" id="SSF50249">
    <property type="entry name" value="Nucleic acid-binding proteins"/>
    <property type="match status" value="1"/>
</dbReference>
<reference evidence="7 8" key="1">
    <citation type="journal article" date="2021" name="Hortic Res">
        <title>Chromosome-scale assembly of the Dendrobium chrysotoxum genome enhances the understanding of orchid evolution.</title>
        <authorList>
            <person name="Zhang Y."/>
            <person name="Zhang G.Q."/>
            <person name="Zhang D."/>
            <person name="Liu X.D."/>
            <person name="Xu X.Y."/>
            <person name="Sun W.H."/>
            <person name="Yu X."/>
            <person name="Zhu X."/>
            <person name="Wang Z.W."/>
            <person name="Zhao X."/>
            <person name="Zhong W.Y."/>
            <person name="Chen H."/>
            <person name="Yin W.L."/>
            <person name="Huang T."/>
            <person name="Niu S.C."/>
            <person name="Liu Z.J."/>
        </authorList>
    </citation>
    <scope>NUCLEOTIDE SEQUENCE [LARGE SCALE GENOMIC DNA]</scope>
    <source>
        <strain evidence="7">Lindl</strain>
    </source>
</reference>
<keyword evidence="8" id="KW-1185">Reference proteome</keyword>
<dbReference type="Gene3D" id="2.40.50.140">
    <property type="entry name" value="Nucleic acid-binding proteins"/>
    <property type="match status" value="1"/>
</dbReference>
<evidence type="ECO:0000256" key="5">
    <source>
        <dbReference type="ARBA" id="ARBA00043092"/>
    </source>
</evidence>
<dbReference type="CDD" id="cd03368">
    <property type="entry name" value="Ribosomal_S12"/>
    <property type="match status" value="1"/>
</dbReference>
<dbReference type="FunFam" id="2.40.50.140:FF:000099">
    <property type="entry name" value="Ribosomal protein S12, mitochondrial"/>
    <property type="match status" value="1"/>
</dbReference>
<keyword evidence="3" id="KW-0687">Ribonucleoprotein</keyword>
<organism evidence="7 8">
    <name type="scientific">Dendrobium chrysotoxum</name>
    <name type="common">Orchid</name>
    <dbReference type="NCBI Taxonomy" id="161865"/>
    <lineage>
        <taxon>Eukaryota</taxon>
        <taxon>Viridiplantae</taxon>
        <taxon>Streptophyta</taxon>
        <taxon>Embryophyta</taxon>
        <taxon>Tracheophyta</taxon>
        <taxon>Spermatophyta</taxon>
        <taxon>Magnoliopsida</taxon>
        <taxon>Liliopsida</taxon>
        <taxon>Asparagales</taxon>
        <taxon>Orchidaceae</taxon>
        <taxon>Epidendroideae</taxon>
        <taxon>Malaxideae</taxon>
        <taxon>Dendrobiinae</taxon>
        <taxon>Dendrobium</taxon>
    </lineage>
</organism>
<dbReference type="InterPro" id="IPR005679">
    <property type="entry name" value="Ribosomal_uS12_bac"/>
</dbReference>
<dbReference type="GO" id="GO:0006412">
    <property type="term" value="P:translation"/>
    <property type="evidence" value="ECO:0007669"/>
    <property type="project" value="InterPro"/>
</dbReference>
<evidence type="ECO:0000256" key="1">
    <source>
        <dbReference type="ARBA" id="ARBA00005657"/>
    </source>
</evidence>
<comment type="caution">
    <text evidence="7">The sequence shown here is derived from an EMBL/GenBank/DDBJ whole genome shotgun (WGS) entry which is preliminary data.</text>
</comment>
<sequence length="156" mass="17569">MPTFNQLIHHGREEKRRTDRTRALDQCPQKQGVCPRVSTRTPKKPNSALRKIAKVRLSNRHDIFAHIPGEGHNSQEHPIVLVRGGRVKDSPGVKSHCIRGVKDLLELRIAEGADLNMVQKDPNRNEWKMPLERLLVEGELSSIALFHAMEALASPG</sequence>
<dbReference type="PROSITE" id="PS00055">
    <property type="entry name" value="RIBOSOMAL_S12"/>
    <property type="match status" value="1"/>
</dbReference>
<feature type="compositionally biased region" description="Basic and acidic residues" evidence="6">
    <location>
        <begin position="10"/>
        <end position="22"/>
    </location>
</feature>
<dbReference type="EMBL" id="JAGFBR010000174">
    <property type="protein sequence ID" value="KAH0446634.1"/>
    <property type="molecule type" value="Genomic_DNA"/>
</dbReference>
<dbReference type="GO" id="GO:0003735">
    <property type="term" value="F:structural constituent of ribosome"/>
    <property type="evidence" value="ECO:0007669"/>
    <property type="project" value="InterPro"/>
</dbReference>
<dbReference type="AlphaFoldDB" id="A0AAV7FSA6"/>
<feature type="region of interest" description="Disordered" evidence="6">
    <location>
        <begin position="1"/>
        <end position="22"/>
    </location>
</feature>
<dbReference type="PANTHER" id="PTHR11652">
    <property type="entry name" value="30S RIBOSOMAL PROTEIN S12 FAMILY MEMBER"/>
    <property type="match status" value="1"/>
</dbReference>
<dbReference type="PRINTS" id="PR01034">
    <property type="entry name" value="RIBOSOMALS12"/>
</dbReference>
<comment type="function">
    <text evidence="4">Protein S12 is involved in the translation initiation step.</text>
</comment>
<evidence type="ECO:0000256" key="3">
    <source>
        <dbReference type="ARBA" id="ARBA00023274"/>
    </source>
</evidence>
<dbReference type="Proteomes" id="UP000775213">
    <property type="component" value="Unassembled WGS sequence"/>
</dbReference>
<evidence type="ECO:0000256" key="6">
    <source>
        <dbReference type="SAM" id="MobiDB-lite"/>
    </source>
</evidence>
<keyword evidence="2" id="KW-0689">Ribosomal protein</keyword>